<dbReference type="OrthoDB" id="5372487at2"/>
<proteinExistence type="predicted"/>
<dbReference type="Gene3D" id="3.30.1490.20">
    <property type="entry name" value="ATP-grasp fold, A domain"/>
    <property type="match status" value="1"/>
</dbReference>
<feature type="domain" description="ATP-grasp" evidence="2">
    <location>
        <begin position="126"/>
        <end position="309"/>
    </location>
</feature>
<keyword evidence="1" id="KW-0067">ATP-binding</keyword>
<sequence length="387" mass="41376">MVPPHQTPTPAVVIGLCAHGLGLVRDLARAGVPVIGLEANAGLPGMRSRYGDFRLIPDINGPALLDSLDDLADTLPAGIRPVLILTNDRMVRTVGEAAARVARRYRLSWAASAERLLPLLNKDAIEARCLATGLAYPASRLVTGLDALANAAGELGFPVIAKPVQPLSALKTLVAASADELAAASTQLRECLPLLLQTYIPGGDERVRFGALYLDHGRIVARFEGRKLHSRPLGHTTIALSEPDDAIHELTRRFFDGLALSGPVSLEVKHAPDGSPWVIEPTVGRTDFWSSLCSANGVNLALIEYRCTLGQPIPPATQSGSRVWINGERFPAALPWLARHAPQALRQGARGVYLDLRDPMPFLASAALALGALPQRAGRKLRKLLAN</sequence>
<dbReference type="GO" id="GO:0005524">
    <property type="term" value="F:ATP binding"/>
    <property type="evidence" value="ECO:0007669"/>
    <property type="project" value="UniProtKB-UniRule"/>
</dbReference>
<reference evidence="3 4" key="1">
    <citation type="submission" date="2019-04" db="EMBL/GenBank/DDBJ databases">
        <title>Azoarcus nasutitermitis sp. nov. isolated from termite nest.</title>
        <authorList>
            <person name="Lin S.-Y."/>
            <person name="Hameed A."/>
            <person name="Hsu Y.-H."/>
            <person name="Young C.-C."/>
        </authorList>
    </citation>
    <scope>NUCLEOTIDE SEQUENCE [LARGE SCALE GENOMIC DNA]</scope>
    <source>
        <strain evidence="3 4">CC-YHH838</strain>
    </source>
</reference>
<organism evidence="3 4">
    <name type="scientific">Pseudothauera nasutitermitis</name>
    <dbReference type="NCBI Taxonomy" id="2565930"/>
    <lineage>
        <taxon>Bacteria</taxon>
        <taxon>Pseudomonadati</taxon>
        <taxon>Pseudomonadota</taxon>
        <taxon>Betaproteobacteria</taxon>
        <taxon>Rhodocyclales</taxon>
        <taxon>Zoogloeaceae</taxon>
        <taxon>Pseudothauera</taxon>
    </lineage>
</organism>
<name>A0A4V3WBK9_9RHOO</name>
<dbReference type="SUPFAM" id="SSF56059">
    <property type="entry name" value="Glutathione synthetase ATP-binding domain-like"/>
    <property type="match status" value="1"/>
</dbReference>
<protein>
    <recommendedName>
        <fullName evidence="2">ATP-grasp domain-containing protein</fullName>
    </recommendedName>
</protein>
<evidence type="ECO:0000259" key="2">
    <source>
        <dbReference type="PROSITE" id="PS50975"/>
    </source>
</evidence>
<dbReference type="GO" id="GO:0046872">
    <property type="term" value="F:metal ion binding"/>
    <property type="evidence" value="ECO:0007669"/>
    <property type="project" value="InterPro"/>
</dbReference>
<dbReference type="Gene3D" id="3.30.470.20">
    <property type="entry name" value="ATP-grasp fold, B domain"/>
    <property type="match status" value="1"/>
</dbReference>
<keyword evidence="4" id="KW-1185">Reference proteome</keyword>
<gene>
    <name evidence="3" type="ORF">E6C76_13705</name>
</gene>
<accession>A0A4V3WBK9</accession>
<dbReference type="AlphaFoldDB" id="A0A4V3WBK9"/>
<dbReference type="RefSeq" id="WP_136348804.1">
    <property type="nucleotide sequence ID" value="NZ_SSOC01000005.1"/>
</dbReference>
<dbReference type="InterPro" id="IPR011761">
    <property type="entry name" value="ATP-grasp"/>
</dbReference>
<dbReference type="Proteomes" id="UP000308430">
    <property type="component" value="Unassembled WGS sequence"/>
</dbReference>
<dbReference type="InterPro" id="IPR013815">
    <property type="entry name" value="ATP_grasp_subdomain_1"/>
</dbReference>
<comment type="caution">
    <text evidence="3">The sequence shown here is derived from an EMBL/GenBank/DDBJ whole genome shotgun (WGS) entry which is preliminary data.</text>
</comment>
<evidence type="ECO:0000256" key="1">
    <source>
        <dbReference type="PROSITE-ProRule" id="PRU00409"/>
    </source>
</evidence>
<evidence type="ECO:0000313" key="3">
    <source>
        <dbReference type="EMBL" id="THF63643.1"/>
    </source>
</evidence>
<keyword evidence="1" id="KW-0547">Nucleotide-binding</keyword>
<evidence type="ECO:0000313" key="4">
    <source>
        <dbReference type="Proteomes" id="UP000308430"/>
    </source>
</evidence>
<dbReference type="EMBL" id="SSOC01000005">
    <property type="protein sequence ID" value="THF63643.1"/>
    <property type="molecule type" value="Genomic_DNA"/>
</dbReference>
<dbReference type="PROSITE" id="PS50975">
    <property type="entry name" value="ATP_GRASP"/>
    <property type="match status" value="1"/>
</dbReference>